<protein>
    <submittedName>
        <fullName evidence="2">Exosome complex component rrp45</fullName>
    </submittedName>
</protein>
<dbReference type="EMBL" id="GBHO01023882">
    <property type="protein sequence ID" value="JAG19722.1"/>
    <property type="molecule type" value="Transcribed_RNA"/>
</dbReference>
<accession>A0A0A9XG69</accession>
<evidence type="ECO:0000313" key="3">
    <source>
        <dbReference type="EMBL" id="JAQ03055.1"/>
    </source>
</evidence>
<feature type="compositionally biased region" description="Low complexity" evidence="1">
    <location>
        <begin position="1"/>
        <end position="30"/>
    </location>
</feature>
<feature type="compositionally biased region" description="Acidic residues" evidence="1">
    <location>
        <begin position="45"/>
        <end position="55"/>
    </location>
</feature>
<dbReference type="AlphaFoldDB" id="A0A0A9XG69"/>
<gene>
    <name evidence="2" type="primary">rrp45_0</name>
    <name evidence="2" type="ORF">CM83_10180</name>
    <name evidence="3" type="ORF">g.7321</name>
</gene>
<evidence type="ECO:0000313" key="2">
    <source>
        <dbReference type="EMBL" id="JAG19722.1"/>
    </source>
</evidence>
<dbReference type="EMBL" id="GDHC01015574">
    <property type="protein sequence ID" value="JAQ03055.1"/>
    <property type="molecule type" value="Transcribed_RNA"/>
</dbReference>
<reference evidence="2" key="2">
    <citation type="submission" date="2014-07" db="EMBL/GenBank/DDBJ databases">
        <authorList>
            <person name="Hull J."/>
        </authorList>
    </citation>
    <scope>NUCLEOTIDE SEQUENCE</scope>
</reference>
<proteinExistence type="predicted"/>
<feature type="region of interest" description="Disordered" evidence="1">
    <location>
        <begin position="1"/>
        <end position="60"/>
    </location>
</feature>
<sequence length="109" mass="11468">MGANKSNTASSSGYRSSNSSSSVSASHAINGRLPKRVGHVRNTLNDDDDDGDEHEPEQGEKWMYKLGSFVIDPSSLIACTSAEINTCTCLPSIVKQPSAGASVAHNSKT</sequence>
<reference evidence="3" key="3">
    <citation type="journal article" date="2016" name="Gigascience">
        <title>De novo construction of an expanded transcriptome assembly for the western tarnished plant bug, Lygus hesperus.</title>
        <authorList>
            <person name="Tassone E.E."/>
            <person name="Geib S.M."/>
            <person name="Hall B."/>
            <person name="Fabrick J.A."/>
            <person name="Brent C.S."/>
            <person name="Hull J.J."/>
        </authorList>
    </citation>
    <scope>NUCLEOTIDE SEQUENCE</scope>
</reference>
<name>A0A0A9XG69_LYGHE</name>
<reference evidence="2" key="1">
    <citation type="journal article" date="2014" name="PLoS ONE">
        <title>Transcriptome-Based Identification of ABC Transporters in the Western Tarnished Plant Bug Lygus hesperus.</title>
        <authorList>
            <person name="Hull J.J."/>
            <person name="Chaney K."/>
            <person name="Geib S.M."/>
            <person name="Fabrick J.A."/>
            <person name="Brent C.S."/>
            <person name="Walsh D."/>
            <person name="Lavine L.C."/>
        </authorList>
    </citation>
    <scope>NUCLEOTIDE SEQUENCE</scope>
</reference>
<organism evidence="2">
    <name type="scientific">Lygus hesperus</name>
    <name type="common">Western plant bug</name>
    <dbReference type="NCBI Taxonomy" id="30085"/>
    <lineage>
        <taxon>Eukaryota</taxon>
        <taxon>Metazoa</taxon>
        <taxon>Ecdysozoa</taxon>
        <taxon>Arthropoda</taxon>
        <taxon>Hexapoda</taxon>
        <taxon>Insecta</taxon>
        <taxon>Pterygota</taxon>
        <taxon>Neoptera</taxon>
        <taxon>Paraneoptera</taxon>
        <taxon>Hemiptera</taxon>
        <taxon>Heteroptera</taxon>
        <taxon>Panheteroptera</taxon>
        <taxon>Cimicomorpha</taxon>
        <taxon>Miridae</taxon>
        <taxon>Mirini</taxon>
        <taxon>Lygus</taxon>
    </lineage>
</organism>
<evidence type="ECO:0000256" key="1">
    <source>
        <dbReference type="SAM" id="MobiDB-lite"/>
    </source>
</evidence>